<dbReference type="Proteomes" id="UP000005239">
    <property type="component" value="Unassembled WGS sequence"/>
</dbReference>
<accession>A0A2A6CFB2</accession>
<evidence type="ECO:0000313" key="1">
    <source>
        <dbReference type="EnsemblMetazoa" id="PPA38357.1"/>
    </source>
</evidence>
<dbReference type="AlphaFoldDB" id="A0A2A6CFB2"/>
<evidence type="ECO:0000313" key="2">
    <source>
        <dbReference type="Proteomes" id="UP000005239"/>
    </source>
</evidence>
<proteinExistence type="predicted"/>
<sequence length="126" mass="13750">HDHKGRLRSRNAPLRCGATAISTEIDQVPVSHLSLHWPIGNGGNAAPRMDVISDPVNRSIISFLFQLYSIERFPLRPSALVHLLAEPSLPASLLIPDIKPTPVIASRWGGVFSPLSSLPSRCLFVL</sequence>
<name>A0A2A6CFB2_PRIPA</name>
<protein>
    <submittedName>
        <fullName evidence="1">Uncharacterized protein</fullName>
    </submittedName>
</protein>
<accession>A0A8R1Z112</accession>
<gene>
    <name evidence="1" type="primary">WBGene00276726</name>
</gene>
<dbReference type="EnsemblMetazoa" id="PPA38357.1">
    <property type="protein sequence ID" value="PPA38357.1"/>
    <property type="gene ID" value="WBGene00276726"/>
</dbReference>
<reference evidence="2" key="1">
    <citation type="journal article" date="2008" name="Nat. Genet.">
        <title>The Pristionchus pacificus genome provides a unique perspective on nematode lifestyle and parasitism.</title>
        <authorList>
            <person name="Dieterich C."/>
            <person name="Clifton S.W."/>
            <person name="Schuster L.N."/>
            <person name="Chinwalla A."/>
            <person name="Delehaunty K."/>
            <person name="Dinkelacker I."/>
            <person name="Fulton L."/>
            <person name="Fulton R."/>
            <person name="Godfrey J."/>
            <person name="Minx P."/>
            <person name="Mitreva M."/>
            <person name="Roeseler W."/>
            <person name="Tian H."/>
            <person name="Witte H."/>
            <person name="Yang S.P."/>
            <person name="Wilson R.K."/>
            <person name="Sommer R.J."/>
        </authorList>
    </citation>
    <scope>NUCLEOTIDE SEQUENCE [LARGE SCALE GENOMIC DNA]</scope>
    <source>
        <strain evidence="2">PS312</strain>
    </source>
</reference>
<reference evidence="1" key="2">
    <citation type="submission" date="2022-06" db="UniProtKB">
        <authorList>
            <consortium name="EnsemblMetazoa"/>
        </authorList>
    </citation>
    <scope>IDENTIFICATION</scope>
    <source>
        <strain evidence="1">PS312</strain>
    </source>
</reference>
<organism evidence="1 2">
    <name type="scientific">Pristionchus pacificus</name>
    <name type="common">Parasitic nematode worm</name>
    <dbReference type="NCBI Taxonomy" id="54126"/>
    <lineage>
        <taxon>Eukaryota</taxon>
        <taxon>Metazoa</taxon>
        <taxon>Ecdysozoa</taxon>
        <taxon>Nematoda</taxon>
        <taxon>Chromadorea</taxon>
        <taxon>Rhabditida</taxon>
        <taxon>Rhabditina</taxon>
        <taxon>Diplogasteromorpha</taxon>
        <taxon>Diplogasteroidea</taxon>
        <taxon>Neodiplogasteridae</taxon>
        <taxon>Pristionchus</taxon>
    </lineage>
</organism>
<keyword evidence="2" id="KW-1185">Reference proteome</keyword>